<evidence type="ECO:0000256" key="5">
    <source>
        <dbReference type="ARBA" id="ARBA00022692"/>
    </source>
</evidence>
<dbReference type="GO" id="GO:0008308">
    <property type="term" value="F:voltage-gated monoatomic anion channel activity"/>
    <property type="evidence" value="ECO:0007669"/>
    <property type="project" value="InterPro"/>
</dbReference>
<dbReference type="PANTHER" id="PTHR31269">
    <property type="entry name" value="S-TYPE ANION CHANNEL SLAH3"/>
    <property type="match status" value="1"/>
</dbReference>
<keyword evidence="8 9" id="KW-0472">Membrane</keyword>
<keyword evidence="11" id="KW-1185">Reference proteome</keyword>
<dbReference type="InterPro" id="IPR030183">
    <property type="entry name" value="SLAC/SLAH"/>
</dbReference>
<gene>
    <name evidence="10" type="ORF">EZV62_021310</name>
</gene>
<organism evidence="10 11">
    <name type="scientific">Acer yangbiense</name>
    <dbReference type="NCBI Taxonomy" id="1000413"/>
    <lineage>
        <taxon>Eukaryota</taxon>
        <taxon>Viridiplantae</taxon>
        <taxon>Streptophyta</taxon>
        <taxon>Embryophyta</taxon>
        <taxon>Tracheophyta</taxon>
        <taxon>Spermatophyta</taxon>
        <taxon>Magnoliopsida</taxon>
        <taxon>eudicotyledons</taxon>
        <taxon>Gunneridae</taxon>
        <taxon>Pentapetalae</taxon>
        <taxon>rosids</taxon>
        <taxon>malvids</taxon>
        <taxon>Sapindales</taxon>
        <taxon>Sapindaceae</taxon>
        <taxon>Hippocastanoideae</taxon>
        <taxon>Acereae</taxon>
        <taxon>Acer</taxon>
    </lineage>
</organism>
<comment type="caution">
    <text evidence="10">The sequence shown here is derived from an EMBL/GenBank/DDBJ whole genome shotgun (WGS) entry which is preliminary data.</text>
</comment>
<dbReference type="Gene3D" id="1.50.10.150">
    <property type="entry name" value="Voltage-dependent anion channel"/>
    <property type="match status" value="1"/>
</dbReference>
<dbReference type="AlphaFoldDB" id="A0A5C7H5A0"/>
<dbReference type="Proteomes" id="UP000323000">
    <property type="component" value="Chromosome 10"/>
</dbReference>
<evidence type="ECO:0000256" key="3">
    <source>
        <dbReference type="ARBA" id="ARBA00022448"/>
    </source>
</evidence>
<evidence type="ECO:0000256" key="4">
    <source>
        <dbReference type="ARBA" id="ARBA00022475"/>
    </source>
</evidence>
<comment type="similarity">
    <text evidence="2">Belongs to the SLAC1 S-type anion channel family.</text>
</comment>
<dbReference type="GO" id="GO:0005886">
    <property type="term" value="C:plasma membrane"/>
    <property type="evidence" value="ECO:0007669"/>
    <property type="project" value="UniProtKB-SubCell"/>
</dbReference>
<evidence type="ECO:0000256" key="7">
    <source>
        <dbReference type="ARBA" id="ARBA00023065"/>
    </source>
</evidence>
<keyword evidence="3" id="KW-0813">Transport</keyword>
<keyword evidence="5 9" id="KW-0812">Transmembrane</keyword>
<feature type="transmembrane region" description="Helical" evidence="9">
    <location>
        <begin position="7"/>
        <end position="26"/>
    </location>
</feature>
<dbReference type="GO" id="GO:0006873">
    <property type="term" value="P:intracellular monoatomic ion homeostasis"/>
    <property type="evidence" value="ECO:0007669"/>
    <property type="project" value="InterPro"/>
</dbReference>
<dbReference type="GO" id="GO:0012505">
    <property type="term" value="C:endomembrane system"/>
    <property type="evidence" value="ECO:0007669"/>
    <property type="project" value="UniProtKB-SubCell"/>
</dbReference>
<evidence type="ECO:0000256" key="9">
    <source>
        <dbReference type="SAM" id="Phobius"/>
    </source>
</evidence>
<comment type="subcellular location">
    <subcellularLocation>
        <location evidence="1">Cell membrane</location>
        <topology evidence="1">Multi-pass membrane protein</topology>
    </subcellularLocation>
</comment>
<evidence type="ECO:0000256" key="6">
    <source>
        <dbReference type="ARBA" id="ARBA00022989"/>
    </source>
</evidence>
<keyword evidence="6 9" id="KW-1133">Transmembrane helix</keyword>
<dbReference type="EMBL" id="VAHF01000010">
    <property type="protein sequence ID" value="TXG52141.1"/>
    <property type="molecule type" value="Genomic_DNA"/>
</dbReference>
<proteinExistence type="inferred from homology"/>
<evidence type="ECO:0000256" key="8">
    <source>
        <dbReference type="ARBA" id="ARBA00023136"/>
    </source>
</evidence>
<dbReference type="Pfam" id="PF03595">
    <property type="entry name" value="SLAC1"/>
    <property type="match status" value="1"/>
</dbReference>
<keyword evidence="4" id="KW-1003">Cell membrane</keyword>
<evidence type="ECO:0000256" key="1">
    <source>
        <dbReference type="ARBA" id="ARBA00004651"/>
    </source>
</evidence>
<dbReference type="PANTHER" id="PTHR31269:SF22">
    <property type="entry name" value="OS01G0247700 PROTEIN"/>
    <property type="match status" value="1"/>
</dbReference>
<protein>
    <submittedName>
        <fullName evidence="10">Uncharacterized protein</fullName>
    </submittedName>
</protein>
<dbReference type="InterPro" id="IPR004695">
    <property type="entry name" value="SLAC1/Mae1/Ssu1/TehA"/>
</dbReference>
<evidence type="ECO:0000313" key="10">
    <source>
        <dbReference type="EMBL" id="TXG52141.1"/>
    </source>
</evidence>
<sequence>MGWKESAVCLFSLGMVHYLVLFVTLYQRLSGSDRLPVMLRPICRPTLFKRSMRSFNVAWWAYSFPLTMLALSSTEYAQQVKGTIAHLLMLVLSALSVLVALCLTLFTLLNTTMLLPENDPFATLDFANPDSS</sequence>
<feature type="transmembrane region" description="Helical" evidence="9">
    <location>
        <begin position="84"/>
        <end position="109"/>
    </location>
</feature>
<evidence type="ECO:0000313" key="11">
    <source>
        <dbReference type="Proteomes" id="UP000323000"/>
    </source>
</evidence>
<keyword evidence="7" id="KW-0406">Ion transport</keyword>
<accession>A0A5C7H5A0</accession>
<evidence type="ECO:0000256" key="2">
    <source>
        <dbReference type="ARBA" id="ARBA00007808"/>
    </source>
</evidence>
<name>A0A5C7H5A0_9ROSI</name>
<dbReference type="InterPro" id="IPR038665">
    <property type="entry name" value="Voltage-dep_anion_channel_sf"/>
</dbReference>
<reference evidence="11" key="1">
    <citation type="journal article" date="2019" name="Gigascience">
        <title>De novo genome assembly of the endangered Acer yangbiense, a plant species with extremely small populations endemic to Yunnan Province, China.</title>
        <authorList>
            <person name="Yang J."/>
            <person name="Wariss H.M."/>
            <person name="Tao L."/>
            <person name="Zhang R."/>
            <person name="Yun Q."/>
            <person name="Hollingsworth P."/>
            <person name="Dao Z."/>
            <person name="Luo G."/>
            <person name="Guo H."/>
            <person name="Ma Y."/>
            <person name="Sun W."/>
        </authorList>
    </citation>
    <scope>NUCLEOTIDE SEQUENCE [LARGE SCALE GENOMIC DNA]</scope>
    <source>
        <strain evidence="11">cv. Malutang</strain>
    </source>
</reference>
<feature type="transmembrane region" description="Helical" evidence="9">
    <location>
        <begin position="57"/>
        <end position="77"/>
    </location>
</feature>
<dbReference type="OrthoDB" id="1867618at2759"/>